<reference evidence="1 2" key="1">
    <citation type="submission" date="2022-12" db="EMBL/GenBank/DDBJ databases">
        <title>Genomic features and morphological characterization of a novel Knufia sp. strain isolated from spacecraft assembly facility.</title>
        <authorList>
            <person name="Teixeira M."/>
            <person name="Chander A.M."/>
            <person name="Stajich J.E."/>
            <person name="Venkateswaran K."/>
        </authorList>
    </citation>
    <scope>NUCLEOTIDE SEQUENCE [LARGE SCALE GENOMIC DNA]</scope>
    <source>
        <strain evidence="1 2">FJI-L2-BK-P2</strain>
    </source>
</reference>
<dbReference type="SUPFAM" id="SSF55144">
    <property type="entry name" value="LigT-like"/>
    <property type="match status" value="1"/>
</dbReference>
<dbReference type="Gene3D" id="3.90.1140.10">
    <property type="entry name" value="Cyclic phosphodiesterase"/>
    <property type="match status" value="1"/>
</dbReference>
<dbReference type="EMBL" id="JAKLMC020000012">
    <property type="protein sequence ID" value="KAK5953308.1"/>
    <property type="molecule type" value="Genomic_DNA"/>
</dbReference>
<evidence type="ECO:0008006" key="3">
    <source>
        <dbReference type="Google" id="ProtNLM"/>
    </source>
</evidence>
<accession>A0AAN8EVT4</accession>
<dbReference type="Proteomes" id="UP001316803">
    <property type="component" value="Unassembled WGS sequence"/>
</dbReference>
<dbReference type="AlphaFoldDB" id="A0AAN8EVT4"/>
<evidence type="ECO:0000313" key="2">
    <source>
        <dbReference type="Proteomes" id="UP001316803"/>
    </source>
</evidence>
<sequence length="365" mass="40640">MAKIAYEDFSGTSTPVTANPYDGIIEACNNDPKLIQARYDLHRKTRNQQQKDKILFPDFPGWILDEVLTKLDGPQRDPNFIDPRNCLVFWARPTQKIKSLIEIIQQKLKHVVPDLWLMPIDNLHMTAMEVTHSLTLSQIDALVDTLTPASRTIADLPSQPGSQARLIKPMLSFDAAALALSFVPAAGEAITISSTHPPRTATDDTFTYHHLRRTLHNLISSTGVPVASRYVVPSAHLTIARFNSPNPFDASNPLDLEAGRDMQKRKKLMHEIETINDWLESEFWPRSAGIRKCVTEAVNAKAGNMEEGRAAQSRDDAVGESTEVEEVIKPGGEWIVGEEKGLDFRKGTLWYGGGETIYFGRGVGQ</sequence>
<protein>
    <recommendedName>
        <fullName evidence="3">RNA ligase/cyclic nucleotide phosphodiesterase</fullName>
    </recommendedName>
</protein>
<keyword evidence="2" id="KW-1185">Reference proteome</keyword>
<evidence type="ECO:0000313" key="1">
    <source>
        <dbReference type="EMBL" id="KAK5953308.1"/>
    </source>
</evidence>
<proteinExistence type="predicted"/>
<gene>
    <name evidence="1" type="ORF">OHC33_005876</name>
</gene>
<comment type="caution">
    <text evidence="1">The sequence shown here is derived from an EMBL/GenBank/DDBJ whole genome shotgun (WGS) entry which is preliminary data.</text>
</comment>
<name>A0AAN8EVT4_9EURO</name>
<dbReference type="InterPro" id="IPR009097">
    <property type="entry name" value="Cyclic_Pdiesterase"/>
</dbReference>
<organism evidence="1 2">
    <name type="scientific">Knufia fluminis</name>
    <dbReference type="NCBI Taxonomy" id="191047"/>
    <lineage>
        <taxon>Eukaryota</taxon>
        <taxon>Fungi</taxon>
        <taxon>Dikarya</taxon>
        <taxon>Ascomycota</taxon>
        <taxon>Pezizomycotina</taxon>
        <taxon>Eurotiomycetes</taxon>
        <taxon>Chaetothyriomycetidae</taxon>
        <taxon>Chaetothyriales</taxon>
        <taxon>Trichomeriaceae</taxon>
        <taxon>Knufia</taxon>
    </lineage>
</organism>